<dbReference type="GO" id="GO:0006635">
    <property type="term" value="P:fatty acid beta-oxidation"/>
    <property type="evidence" value="ECO:0007669"/>
    <property type="project" value="TreeGrafter"/>
</dbReference>
<sequence length="447" mass="49429">MNILQEAVHLTTFNVITEEDYICEACFDVSMQSINAQIHGNNECHPSACSSRLGHTQVCPLLCGRSMLNRQSDHIHKENPSSLTLRMINLIRATVAPRQISQYDRVCHACWLRFKRQALLTQQQDERRGLEGDETPHGQEEVEQPVDAVHVPELQPPPFLASTDERDSSVESVAAPEQTENIGPVVFHKLTGVDKGIAVYGLNSPKDKNALGFDVVKSMKEVNALIREDTKISVVILHSLVRGIFCAGANLKERFKMSDDEAINFVKGLRETFIEIEDLPMPTIAAIDGVAVGGGLELALACDIRVAAETSRLGLVETGRGLIPGAGGTQRLPRVIHPSIAKELIFTSRIVNGKEAKELGIVNHTVPQNENHNAAFEKALELAREILSNAPIALRCAKQAINEGVQLSIKDGYEVEQKYYEINVPTKDRQEGMISFIEKRKPKYKGH</sequence>
<dbReference type="EMBL" id="CAJQZP010001218">
    <property type="protein sequence ID" value="CAG5031390.1"/>
    <property type="molecule type" value="Genomic_DNA"/>
</dbReference>
<evidence type="ECO:0000256" key="4">
    <source>
        <dbReference type="SAM" id="MobiDB-lite"/>
    </source>
</evidence>
<feature type="region of interest" description="Disordered" evidence="4">
    <location>
        <begin position="126"/>
        <end position="177"/>
    </location>
</feature>
<gene>
    <name evidence="5" type="ORF">PAPOLLO_LOCUS19686</name>
</gene>
<dbReference type="CDD" id="cd06558">
    <property type="entry name" value="crotonase-like"/>
    <property type="match status" value="1"/>
</dbReference>
<evidence type="ECO:0000256" key="2">
    <source>
        <dbReference type="ARBA" id="ARBA00023239"/>
    </source>
</evidence>
<dbReference type="FunFam" id="1.10.12.10:FF:000001">
    <property type="entry name" value="Probable enoyl-CoA hydratase, mitochondrial"/>
    <property type="match status" value="1"/>
</dbReference>
<dbReference type="Proteomes" id="UP000691718">
    <property type="component" value="Unassembled WGS sequence"/>
</dbReference>
<dbReference type="PANTHER" id="PTHR11941:SF171">
    <property type="entry name" value="SD19268P"/>
    <property type="match status" value="1"/>
</dbReference>
<dbReference type="PANTHER" id="PTHR11941">
    <property type="entry name" value="ENOYL-COA HYDRATASE-RELATED"/>
    <property type="match status" value="1"/>
</dbReference>
<reference evidence="5" key="1">
    <citation type="submission" date="2021-04" db="EMBL/GenBank/DDBJ databases">
        <authorList>
            <person name="Tunstrom K."/>
        </authorList>
    </citation>
    <scope>NUCLEOTIDE SEQUENCE</scope>
</reference>
<dbReference type="PROSITE" id="PS00166">
    <property type="entry name" value="ENOYL_COA_HYDRATASE"/>
    <property type="match status" value="1"/>
</dbReference>
<comment type="caution">
    <text evidence="5">The sequence shown here is derived from an EMBL/GenBank/DDBJ whole genome shotgun (WGS) entry which is preliminary data.</text>
</comment>
<dbReference type="AlphaFoldDB" id="A0A8S3XM75"/>
<dbReference type="InterPro" id="IPR001753">
    <property type="entry name" value="Enoyl-CoA_hydra/iso"/>
</dbReference>
<comment type="similarity">
    <text evidence="1 3">Belongs to the enoyl-CoA hydratase/isomerase family.</text>
</comment>
<dbReference type="FunFam" id="3.90.226.10:FF:000009">
    <property type="entry name" value="Carnitinyl-CoA dehydratase"/>
    <property type="match status" value="1"/>
</dbReference>
<keyword evidence="6" id="KW-1185">Reference proteome</keyword>
<dbReference type="GO" id="GO:0005739">
    <property type="term" value="C:mitochondrion"/>
    <property type="evidence" value="ECO:0007669"/>
    <property type="project" value="TreeGrafter"/>
</dbReference>
<proteinExistence type="inferred from homology"/>
<evidence type="ECO:0000256" key="3">
    <source>
        <dbReference type="RuleBase" id="RU003707"/>
    </source>
</evidence>
<evidence type="ECO:0000256" key="1">
    <source>
        <dbReference type="ARBA" id="ARBA00005254"/>
    </source>
</evidence>
<dbReference type="Pfam" id="PF00378">
    <property type="entry name" value="ECH_1"/>
    <property type="match status" value="1"/>
</dbReference>
<organism evidence="5 6">
    <name type="scientific">Parnassius apollo</name>
    <name type="common">Apollo butterfly</name>
    <name type="synonym">Papilio apollo</name>
    <dbReference type="NCBI Taxonomy" id="110799"/>
    <lineage>
        <taxon>Eukaryota</taxon>
        <taxon>Metazoa</taxon>
        <taxon>Ecdysozoa</taxon>
        <taxon>Arthropoda</taxon>
        <taxon>Hexapoda</taxon>
        <taxon>Insecta</taxon>
        <taxon>Pterygota</taxon>
        <taxon>Neoptera</taxon>
        <taxon>Endopterygota</taxon>
        <taxon>Lepidoptera</taxon>
        <taxon>Glossata</taxon>
        <taxon>Ditrysia</taxon>
        <taxon>Papilionoidea</taxon>
        <taxon>Papilionidae</taxon>
        <taxon>Parnassiinae</taxon>
        <taxon>Parnassini</taxon>
        <taxon>Parnassius</taxon>
        <taxon>Parnassius</taxon>
    </lineage>
</organism>
<evidence type="ECO:0000313" key="5">
    <source>
        <dbReference type="EMBL" id="CAG5031390.1"/>
    </source>
</evidence>
<accession>A0A8S3XM75</accession>
<protein>
    <submittedName>
        <fullName evidence="5">(apollo) hypothetical protein</fullName>
    </submittedName>
</protein>
<evidence type="ECO:0000313" key="6">
    <source>
        <dbReference type="Proteomes" id="UP000691718"/>
    </source>
</evidence>
<dbReference type="OrthoDB" id="410701at2759"/>
<dbReference type="GO" id="GO:0004300">
    <property type="term" value="F:enoyl-CoA hydratase activity"/>
    <property type="evidence" value="ECO:0007669"/>
    <property type="project" value="UniProtKB-ARBA"/>
</dbReference>
<dbReference type="InterPro" id="IPR018376">
    <property type="entry name" value="Enoyl-CoA_hyd/isom_CS"/>
</dbReference>
<name>A0A8S3XM75_PARAO</name>
<feature type="compositionally biased region" description="Basic and acidic residues" evidence="4">
    <location>
        <begin position="126"/>
        <end position="140"/>
    </location>
</feature>
<keyword evidence="2" id="KW-0456">Lyase</keyword>